<accession>A0A1G9JBY4</accession>
<dbReference type="InterPro" id="IPR038417">
    <property type="entry name" value="Alpga-gal_N_sf"/>
</dbReference>
<dbReference type="InterPro" id="IPR013785">
    <property type="entry name" value="Aldolase_TIM"/>
</dbReference>
<organism evidence="10 11">
    <name type="scientific">Pedobacter steynii</name>
    <dbReference type="NCBI Taxonomy" id="430522"/>
    <lineage>
        <taxon>Bacteria</taxon>
        <taxon>Pseudomonadati</taxon>
        <taxon>Bacteroidota</taxon>
        <taxon>Sphingobacteriia</taxon>
        <taxon>Sphingobacteriales</taxon>
        <taxon>Sphingobacteriaceae</taxon>
        <taxon>Pedobacter</taxon>
    </lineage>
</organism>
<feature type="domain" description="Glycosyl hydrolase family 36 C-terminal" evidence="8">
    <location>
        <begin position="637"/>
        <end position="723"/>
    </location>
</feature>
<dbReference type="Proteomes" id="UP000183200">
    <property type="component" value="Unassembled WGS sequence"/>
</dbReference>
<keyword evidence="7" id="KW-0732">Signal</keyword>
<feature type="chain" id="PRO_5010245266" description="Alpha-galactosidase" evidence="7">
    <location>
        <begin position="22"/>
        <end position="730"/>
    </location>
</feature>
<dbReference type="SUPFAM" id="SSF51445">
    <property type="entry name" value="(Trans)glycosidases"/>
    <property type="match status" value="1"/>
</dbReference>
<gene>
    <name evidence="10" type="ORF">SAMN05421820_101217</name>
</gene>
<dbReference type="Gene3D" id="3.20.20.70">
    <property type="entry name" value="Aldolase class I"/>
    <property type="match status" value="1"/>
</dbReference>
<evidence type="ECO:0000256" key="3">
    <source>
        <dbReference type="ARBA" id="ARBA00022801"/>
    </source>
</evidence>
<evidence type="ECO:0000256" key="1">
    <source>
        <dbReference type="ARBA" id="ARBA00001255"/>
    </source>
</evidence>
<dbReference type="Pfam" id="PF16875">
    <property type="entry name" value="Glyco_hydro_36N"/>
    <property type="match status" value="1"/>
</dbReference>
<keyword evidence="4 5" id="KW-0326">Glycosidase</keyword>
<evidence type="ECO:0000313" key="11">
    <source>
        <dbReference type="Proteomes" id="UP000183200"/>
    </source>
</evidence>
<dbReference type="RefSeq" id="WP_074604119.1">
    <property type="nucleotide sequence ID" value="NZ_FNGY01000001.1"/>
</dbReference>
<comment type="similarity">
    <text evidence="5">Belongs to the glycosyl hydrolase.</text>
</comment>
<dbReference type="PANTHER" id="PTHR43053:SF3">
    <property type="entry name" value="ALPHA-GALACTOSIDASE C-RELATED"/>
    <property type="match status" value="1"/>
</dbReference>
<dbReference type="GO" id="GO:0004557">
    <property type="term" value="F:alpha-galactosidase activity"/>
    <property type="evidence" value="ECO:0007669"/>
    <property type="project" value="UniProtKB-UniRule"/>
</dbReference>
<evidence type="ECO:0000256" key="5">
    <source>
        <dbReference type="PIRNR" id="PIRNR005536"/>
    </source>
</evidence>
<feature type="signal peptide" evidence="7">
    <location>
        <begin position="1"/>
        <end position="21"/>
    </location>
</feature>
<evidence type="ECO:0000259" key="9">
    <source>
        <dbReference type="Pfam" id="PF16875"/>
    </source>
</evidence>
<evidence type="ECO:0000256" key="6">
    <source>
        <dbReference type="PIRSR" id="PIRSR005536-1"/>
    </source>
</evidence>
<evidence type="ECO:0000313" key="10">
    <source>
        <dbReference type="EMBL" id="SDL35050.1"/>
    </source>
</evidence>
<dbReference type="InterPro" id="IPR002252">
    <property type="entry name" value="Glyco_hydro_36"/>
</dbReference>
<dbReference type="OrthoDB" id="9758822at2"/>
<dbReference type="Gene3D" id="2.60.40.1180">
    <property type="entry name" value="Golgi alpha-mannosidase II"/>
    <property type="match status" value="1"/>
</dbReference>
<keyword evidence="11" id="KW-1185">Reference proteome</keyword>
<dbReference type="EMBL" id="FNGY01000001">
    <property type="protein sequence ID" value="SDL35050.1"/>
    <property type="molecule type" value="Genomic_DNA"/>
</dbReference>
<dbReference type="InterPro" id="IPR031704">
    <property type="entry name" value="Glyco_hydro_36_N"/>
</dbReference>
<dbReference type="PANTHER" id="PTHR43053">
    <property type="entry name" value="GLYCOSIDASE FAMILY 31"/>
    <property type="match status" value="1"/>
</dbReference>
<sequence length="730" mass="83678">MTRKFKALFLLTLTLSMNSLAQKTILIATAKNVLVLETDQDKSLLSTYFGKKLESPSEYTSIKPLDKYKPGSDDLLNKREAYIASGSLNLLEPGLSVTHSDGNKSTVLTFTAVEEKQLDNNRKLTIVHLTDTKYKFNVDLHYLAYFKEDVIEQWAEIKHQEKGVVVLNKYASANLTLSGRKFFLKNHYSGAVREMRSEEQQLLHGIKTIDSKLGTRTNLLHSSSFMVSIDQPATEERGEVIAGSLAWAGNFRLDFETFDEYYLRITAGINNFSSNYTLKAGENFVTPRFVYTYSSSGKGLASRNLQDWARNYQLLDGKGERSTILNNWETTYFDFNDEKLNQLTKDTKKLGVDVFLLDDGWFGNKYPRNGAAAGLGDWQYNRQKLKNGISSLGKEATANQVKFGIWLEPEMVNPKSELYENHPDWIIRQPDRKEFYMRNQLVLDLTNPKVQDFIFKTVDDIFKEVPELAFIKWDCNSLIYNAHSATLKNQDHFYIEYTRGLTNVLERIRKKYPKIPMMLCAGGGSRVDYASLKYFTEFWPSDNTNAYDRIFIQWEYSYYFPSIAVDNHITDMGKQPIKFKTDVAMMGKLGYDVRVNELTENDLLFSQNAVRTYNTFKDIVWHGQQYRLQDPYENKIASIAYVNDTKDQAIVFNYHVATLFTNGVILPVKLKGLDAAKKYQVEEINLYPGTKSPIDSSKVYSGDFLMKVGFNPEASANRTSVVLRVKSISH</sequence>
<dbReference type="Pfam" id="PF16874">
    <property type="entry name" value="Glyco_hydro_36C"/>
    <property type="match status" value="1"/>
</dbReference>
<dbReference type="EC" id="3.2.1.22" evidence="2 5"/>
<dbReference type="GO" id="GO:0016052">
    <property type="term" value="P:carbohydrate catabolic process"/>
    <property type="evidence" value="ECO:0007669"/>
    <property type="project" value="InterPro"/>
</dbReference>
<name>A0A1G9JBY4_9SPHI</name>
<feature type="active site" description="Nucleophile" evidence="6">
    <location>
        <position position="474"/>
    </location>
</feature>
<dbReference type="InterPro" id="IPR031705">
    <property type="entry name" value="Glyco_hydro_36_C"/>
</dbReference>
<dbReference type="CDD" id="cd14791">
    <property type="entry name" value="GH36"/>
    <property type="match status" value="1"/>
</dbReference>
<comment type="catalytic activity">
    <reaction evidence="1 5">
        <text>Hydrolysis of terminal, non-reducing alpha-D-galactose residues in alpha-D-galactosides, including galactose oligosaccharides, galactomannans and galactolipids.</text>
        <dbReference type="EC" id="3.2.1.22"/>
    </reaction>
</comment>
<feature type="active site" description="Proton donor" evidence="6">
    <location>
        <position position="542"/>
    </location>
</feature>
<evidence type="ECO:0000256" key="2">
    <source>
        <dbReference type="ARBA" id="ARBA00012755"/>
    </source>
</evidence>
<dbReference type="Gene3D" id="2.70.98.60">
    <property type="entry name" value="alpha-galactosidase from lactobacil brevis"/>
    <property type="match status" value="1"/>
</dbReference>
<keyword evidence="3 5" id="KW-0378">Hydrolase</keyword>
<dbReference type="AlphaFoldDB" id="A0A1G9JBY4"/>
<dbReference type="InterPro" id="IPR000111">
    <property type="entry name" value="Glyco_hydro_27/36_CS"/>
</dbReference>
<dbReference type="FunFam" id="3.20.20.70:FF:000118">
    <property type="entry name" value="Alpha-galactosidase"/>
    <property type="match status" value="1"/>
</dbReference>
<feature type="domain" description="Glycosyl hydrolase family 36 N-terminal" evidence="9">
    <location>
        <begin position="44"/>
        <end position="279"/>
    </location>
</feature>
<dbReference type="InterPro" id="IPR017853">
    <property type="entry name" value="GH"/>
</dbReference>
<evidence type="ECO:0000259" key="8">
    <source>
        <dbReference type="Pfam" id="PF16874"/>
    </source>
</evidence>
<dbReference type="PRINTS" id="PR00743">
    <property type="entry name" value="GLHYDRLASE36"/>
</dbReference>
<dbReference type="PIRSF" id="PIRSF005536">
    <property type="entry name" value="Agal"/>
    <property type="match status" value="1"/>
</dbReference>
<dbReference type="Pfam" id="PF02065">
    <property type="entry name" value="Melibiase"/>
    <property type="match status" value="1"/>
</dbReference>
<protein>
    <recommendedName>
        <fullName evidence="2 5">Alpha-galactosidase</fullName>
        <ecNumber evidence="2 5">3.2.1.22</ecNumber>
    </recommendedName>
</protein>
<evidence type="ECO:0000256" key="4">
    <source>
        <dbReference type="ARBA" id="ARBA00023295"/>
    </source>
</evidence>
<reference evidence="11" key="1">
    <citation type="submission" date="2016-10" db="EMBL/GenBank/DDBJ databases">
        <authorList>
            <person name="Varghese N."/>
            <person name="Submissions S."/>
        </authorList>
    </citation>
    <scope>NUCLEOTIDE SEQUENCE [LARGE SCALE GENOMIC DNA]</scope>
    <source>
        <strain evidence="11">DSM 19110</strain>
    </source>
</reference>
<proteinExistence type="inferred from homology"/>
<dbReference type="InterPro" id="IPR013780">
    <property type="entry name" value="Glyco_hydro_b"/>
</dbReference>
<evidence type="ECO:0000256" key="7">
    <source>
        <dbReference type="SAM" id="SignalP"/>
    </source>
</evidence>
<dbReference type="PROSITE" id="PS00512">
    <property type="entry name" value="ALPHA_GALACTOSIDASE"/>
    <property type="match status" value="1"/>
</dbReference>
<dbReference type="InterPro" id="IPR050985">
    <property type="entry name" value="Alpha-glycosidase_related"/>
</dbReference>